<dbReference type="EMBL" id="SOSA01000383">
    <property type="protein sequence ID" value="THC91799.1"/>
    <property type="molecule type" value="Genomic_DNA"/>
</dbReference>
<evidence type="ECO:0000313" key="5">
    <source>
        <dbReference type="EMBL" id="THC91799.1"/>
    </source>
</evidence>
<dbReference type="InterPro" id="IPR007751">
    <property type="entry name" value="DUF676_lipase-like"/>
</dbReference>
<dbReference type="VEuPathDB" id="FungiDB:EYZ11_008731"/>
<evidence type="ECO:0000256" key="3">
    <source>
        <dbReference type="SAM" id="Phobius"/>
    </source>
</evidence>
<proteinExistence type="inferred from homology"/>
<keyword evidence="3" id="KW-1133">Transmembrane helix</keyword>
<dbReference type="Proteomes" id="UP000308092">
    <property type="component" value="Unassembled WGS sequence"/>
</dbReference>
<evidence type="ECO:0000259" key="4">
    <source>
        <dbReference type="Pfam" id="PF05057"/>
    </source>
</evidence>
<dbReference type="Pfam" id="PF05057">
    <property type="entry name" value="DUF676"/>
    <property type="match status" value="1"/>
</dbReference>
<feature type="domain" description="DUF676" evidence="4">
    <location>
        <begin position="27"/>
        <end position="185"/>
    </location>
</feature>
<evidence type="ECO:0000256" key="1">
    <source>
        <dbReference type="ARBA" id="ARBA00007920"/>
    </source>
</evidence>
<dbReference type="InterPro" id="IPR044294">
    <property type="entry name" value="Lipase-like"/>
</dbReference>
<dbReference type="AlphaFoldDB" id="A0A4S3J9Q0"/>
<evidence type="ECO:0000256" key="2">
    <source>
        <dbReference type="ARBA" id="ARBA00022963"/>
    </source>
</evidence>
<accession>A0A4S3J9Q0</accession>
<dbReference type="GO" id="GO:0005811">
    <property type="term" value="C:lipid droplet"/>
    <property type="evidence" value="ECO:0007669"/>
    <property type="project" value="TreeGrafter"/>
</dbReference>
<keyword evidence="3" id="KW-0472">Membrane</keyword>
<dbReference type="PANTHER" id="PTHR12482:SF65">
    <property type="entry name" value="ESTERASE, PUTATIVE (AFU_ORTHOLOGUE AFUA_3G12320)-RELATED"/>
    <property type="match status" value="1"/>
</dbReference>
<protein>
    <recommendedName>
        <fullName evidence="4">DUF676 domain-containing protein</fullName>
    </recommendedName>
</protein>
<name>A0A4S3J9Q0_9EURO</name>
<dbReference type="GO" id="GO:0047372">
    <property type="term" value="F:monoacylglycerol lipase activity"/>
    <property type="evidence" value="ECO:0007669"/>
    <property type="project" value="TreeGrafter"/>
</dbReference>
<organism evidence="5 6">
    <name type="scientific">Aspergillus tanneri</name>
    <dbReference type="NCBI Taxonomy" id="1220188"/>
    <lineage>
        <taxon>Eukaryota</taxon>
        <taxon>Fungi</taxon>
        <taxon>Dikarya</taxon>
        <taxon>Ascomycota</taxon>
        <taxon>Pezizomycotina</taxon>
        <taxon>Eurotiomycetes</taxon>
        <taxon>Eurotiomycetidae</taxon>
        <taxon>Eurotiales</taxon>
        <taxon>Aspergillaceae</taxon>
        <taxon>Aspergillus</taxon>
        <taxon>Aspergillus subgen. Circumdati</taxon>
    </lineage>
</organism>
<comment type="caution">
    <text evidence="5">The sequence shown here is derived from an EMBL/GenBank/DDBJ whole genome shotgun (WGS) entry which is preliminary data.</text>
</comment>
<keyword evidence="2" id="KW-0442">Lipid degradation</keyword>
<sequence length="420" mass="47751">MPWILMADMRQMWIISASWSMESLHINSGNYTYDGIELGGERIALEVEDTLGSLEAQGSPFTKLSIVGYSLGGLVARYAIGLLYSRGWFDKLEPVNFTTFASPHVVVRMPWDGLYSYLWNSLGPRSISMSGKQLFLVGSFLDSGKPLLSILADPDSVFVRALARFKHRCVYANIVNDRSTVFYTTAISIIDPFQQDLEYTPINYVDGYERVVIDSNVYTLRLSKAQKQLPFISQIWQQIEQVAINLPVSLFVVVLITVVLPFFLVNSAIQTLRSRQRIRLHEEGKSGAPFAQYRIPLLVKDVQHAVEDVFEDIRELQIKQRTSAKNTTTVKDKTNAFVETSPIETQSQGLSTDNRYPALTLTPTQISIIESLNSVGFRKYPVYIHNHRHSHAAIIRRVPKKGFDEARIVIKHWLDQEFEI</sequence>
<evidence type="ECO:0000313" key="6">
    <source>
        <dbReference type="Proteomes" id="UP000308092"/>
    </source>
</evidence>
<dbReference type="InterPro" id="IPR029058">
    <property type="entry name" value="AB_hydrolase_fold"/>
</dbReference>
<feature type="transmembrane region" description="Helical" evidence="3">
    <location>
        <begin position="248"/>
        <end position="269"/>
    </location>
</feature>
<comment type="similarity">
    <text evidence="1">Belongs to the putative lipase ROG1 family.</text>
</comment>
<dbReference type="GO" id="GO:0016042">
    <property type="term" value="P:lipid catabolic process"/>
    <property type="evidence" value="ECO:0007669"/>
    <property type="project" value="UniProtKB-KW"/>
</dbReference>
<dbReference type="GO" id="GO:0004622">
    <property type="term" value="F:phosphatidylcholine lysophospholipase activity"/>
    <property type="evidence" value="ECO:0007669"/>
    <property type="project" value="TreeGrafter"/>
</dbReference>
<dbReference type="STRING" id="1220188.A0A4S3J9Q0"/>
<reference evidence="5 6" key="1">
    <citation type="submission" date="2019-03" db="EMBL/GenBank/DDBJ databases">
        <title>The genome sequence of a newly discovered highly antifungal drug resistant Aspergillus species, Aspergillus tanneri NIH 1004.</title>
        <authorList>
            <person name="Mounaud S."/>
            <person name="Singh I."/>
            <person name="Joardar V."/>
            <person name="Pakala S."/>
            <person name="Pakala S."/>
            <person name="Venepally P."/>
            <person name="Hoover J."/>
            <person name="Nierman W."/>
            <person name="Chung J."/>
            <person name="Losada L."/>
        </authorList>
    </citation>
    <scope>NUCLEOTIDE SEQUENCE [LARGE SCALE GENOMIC DNA]</scope>
    <source>
        <strain evidence="5 6">NIH1004</strain>
    </source>
</reference>
<keyword evidence="6" id="KW-1185">Reference proteome</keyword>
<dbReference type="Gene3D" id="3.40.50.1820">
    <property type="entry name" value="alpha/beta hydrolase"/>
    <property type="match status" value="1"/>
</dbReference>
<keyword evidence="2" id="KW-0443">Lipid metabolism</keyword>
<dbReference type="SUPFAM" id="SSF53474">
    <property type="entry name" value="alpha/beta-Hydrolases"/>
    <property type="match status" value="1"/>
</dbReference>
<dbReference type="PANTHER" id="PTHR12482">
    <property type="entry name" value="LIPASE ROG1-RELATED-RELATED"/>
    <property type="match status" value="1"/>
</dbReference>
<gene>
    <name evidence="5" type="ORF">EYZ11_008731</name>
</gene>
<keyword evidence="3" id="KW-0812">Transmembrane</keyword>